<dbReference type="EMBL" id="DS990136">
    <property type="protein sequence ID" value="EET23560.1"/>
    <property type="molecule type" value="Genomic_DNA"/>
</dbReference>
<reference evidence="1" key="1">
    <citation type="submission" date="2005-09" db="EMBL/GenBank/DDBJ databases">
        <title>Annotation of Vibrio cholerae MO10.</title>
        <authorList>
            <person name="Colwell R."/>
            <person name="Grim C.J."/>
            <person name="Young S."/>
            <person name="Jaffe D."/>
            <person name="Gnerre S."/>
            <person name="Berlin A."/>
            <person name="Heiman D."/>
            <person name="Hepburn T."/>
            <person name="Shea T."/>
            <person name="Sykes S."/>
            <person name="Yandava C."/>
            <person name="Alvarado L."/>
            <person name="Kodira C."/>
            <person name="Borodovsky M."/>
            <person name="Heidelberg J."/>
            <person name="Lander E."/>
            <person name="Galagan J."/>
            <person name="Nusbaum C."/>
            <person name="Birren B."/>
        </authorList>
    </citation>
    <scope>NUCLEOTIDE SEQUENCE [LARGE SCALE GENOMIC DNA]</scope>
    <source>
        <strain evidence="1">MO10</strain>
    </source>
</reference>
<accession>A0A0X1KZ56</accession>
<dbReference type="HOGENOM" id="CLU_3049175_0_0_6"/>
<sequence>MIEQHLIKRAHSTDLSHKIKAKIEEKRCNNLHLLFTSVHTLFNLLNLKLQHQNF</sequence>
<proteinExistence type="predicted"/>
<evidence type="ECO:0000313" key="1">
    <source>
        <dbReference type="EMBL" id="EET23560.1"/>
    </source>
</evidence>
<gene>
    <name evidence="1" type="ORF">VchoM_01587</name>
</gene>
<reference evidence="1" key="2">
    <citation type="submission" date="2008-07" db="EMBL/GenBank/DDBJ databases">
        <authorList>
            <consortium name="Broad Institute Genome Sequencing Platform"/>
            <person name="Colwell R."/>
            <person name="Grim C.J."/>
            <person name="Young S."/>
            <person name="Jaffe D."/>
            <person name="Gnerre S."/>
            <person name="Berlin A."/>
            <person name="Heiman D."/>
            <person name="Hepburn T."/>
            <person name="Shea T."/>
            <person name="Sykes S."/>
            <person name="Alvarado L."/>
            <person name="Kodira C."/>
            <person name="Heidelberg J."/>
            <person name="Lander E."/>
            <person name="Galagan J."/>
            <person name="Nusbaum C."/>
            <person name="Birren B."/>
        </authorList>
    </citation>
    <scope>NUCLEOTIDE SEQUENCE [LARGE SCALE GENOMIC DNA]</scope>
    <source>
        <strain evidence="1">MO10</strain>
    </source>
</reference>
<dbReference type="Proteomes" id="UP000004687">
    <property type="component" value="Unassembled WGS sequence"/>
</dbReference>
<organism evidence="1">
    <name type="scientific">Vibrio cholerae (strain MO10)</name>
    <dbReference type="NCBI Taxonomy" id="345072"/>
    <lineage>
        <taxon>Bacteria</taxon>
        <taxon>Pseudomonadati</taxon>
        <taxon>Pseudomonadota</taxon>
        <taxon>Gammaproteobacteria</taxon>
        <taxon>Vibrionales</taxon>
        <taxon>Vibrionaceae</taxon>
        <taxon>Vibrio</taxon>
    </lineage>
</organism>
<dbReference type="AlphaFoldDB" id="A0A0X1KZ56"/>
<name>A0A0X1KZ56_VIBCO</name>
<protein>
    <submittedName>
        <fullName evidence="1">Uncharacterized protein</fullName>
    </submittedName>
</protein>